<name>A0A5B0MEU2_PUCGR</name>
<organism evidence="2 3">
    <name type="scientific">Puccinia graminis f. sp. tritici</name>
    <dbReference type="NCBI Taxonomy" id="56615"/>
    <lineage>
        <taxon>Eukaryota</taxon>
        <taxon>Fungi</taxon>
        <taxon>Dikarya</taxon>
        <taxon>Basidiomycota</taxon>
        <taxon>Pucciniomycotina</taxon>
        <taxon>Pucciniomycetes</taxon>
        <taxon>Pucciniales</taxon>
        <taxon>Pucciniaceae</taxon>
        <taxon>Puccinia</taxon>
    </lineage>
</organism>
<dbReference type="Proteomes" id="UP000324748">
    <property type="component" value="Unassembled WGS sequence"/>
</dbReference>
<sequence length="60" mass="6725">MSVALSSVLLIKYRLGFGLNTHQNCSPNQSLNSRLNKNFDSPSSRISAILRYPINTQDQD</sequence>
<evidence type="ECO:0000256" key="1">
    <source>
        <dbReference type="SAM" id="SignalP"/>
    </source>
</evidence>
<dbReference type="AlphaFoldDB" id="A0A5B0MEU2"/>
<comment type="caution">
    <text evidence="2">The sequence shown here is derived from an EMBL/GenBank/DDBJ whole genome shotgun (WGS) entry which is preliminary data.</text>
</comment>
<accession>A0A5B0MEU2</accession>
<feature type="signal peptide" evidence="1">
    <location>
        <begin position="1"/>
        <end position="18"/>
    </location>
</feature>
<feature type="chain" id="PRO_5022924216" evidence="1">
    <location>
        <begin position="19"/>
        <end position="60"/>
    </location>
</feature>
<evidence type="ECO:0000313" key="3">
    <source>
        <dbReference type="Proteomes" id="UP000324748"/>
    </source>
</evidence>
<protein>
    <submittedName>
        <fullName evidence="2">Uncharacterized protein</fullName>
    </submittedName>
</protein>
<keyword evidence="3" id="KW-1185">Reference proteome</keyword>
<keyword evidence="1" id="KW-0732">Signal</keyword>
<gene>
    <name evidence="2" type="ORF">PGT21_016927</name>
</gene>
<dbReference type="EMBL" id="VSWC01000157">
    <property type="protein sequence ID" value="KAA1074719.1"/>
    <property type="molecule type" value="Genomic_DNA"/>
</dbReference>
<evidence type="ECO:0000313" key="2">
    <source>
        <dbReference type="EMBL" id="KAA1074719.1"/>
    </source>
</evidence>
<proteinExistence type="predicted"/>
<reference evidence="2 3" key="1">
    <citation type="submission" date="2019-05" db="EMBL/GenBank/DDBJ databases">
        <title>Emergence of the Ug99 lineage of the wheat stem rust pathogen through somatic hybridization.</title>
        <authorList>
            <person name="Li F."/>
            <person name="Upadhyaya N.M."/>
            <person name="Sperschneider J."/>
            <person name="Matny O."/>
            <person name="Nguyen-Phuc H."/>
            <person name="Mago R."/>
            <person name="Raley C."/>
            <person name="Miller M.E."/>
            <person name="Silverstein K.A.T."/>
            <person name="Henningsen E."/>
            <person name="Hirsch C.D."/>
            <person name="Visser B."/>
            <person name="Pretorius Z.A."/>
            <person name="Steffenson B.J."/>
            <person name="Schwessinger B."/>
            <person name="Dodds P.N."/>
            <person name="Figueroa M."/>
        </authorList>
    </citation>
    <scope>NUCLEOTIDE SEQUENCE [LARGE SCALE GENOMIC DNA]</scope>
    <source>
        <strain evidence="2">21-0</strain>
    </source>
</reference>